<evidence type="ECO:0000256" key="2">
    <source>
        <dbReference type="ARBA" id="ARBA00022491"/>
    </source>
</evidence>
<evidence type="ECO:0000256" key="1">
    <source>
        <dbReference type="ARBA" id="ARBA00021390"/>
    </source>
</evidence>
<comment type="caution">
    <text evidence="8">The sequence shown here is derived from an EMBL/GenBank/DDBJ whole genome shotgun (WGS) entry which is preliminary data.</text>
</comment>
<dbReference type="RefSeq" id="WP_289444694.1">
    <property type="nucleotide sequence ID" value="NZ_JAUCGR010000001.1"/>
</dbReference>
<keyword evidence="2" id="KW-0678">Repressor</keyword>
<dbReference type="PROSITE" id="PS00894">
    <property type="entry name" value="HTH_DEOR_1"/>
    <property type="match status" value="1"/>
</dbReference>
<dbReference type="GO" id="GO:0003677">
    <property type="term" value="F:DNA binding"/>
    <property type="evidence" value="ECO:0007669"/>
    <property type="project" value="UniProtKB-KW"/>
</dbReference>
<dbReference type="PANTHER" id="PTHR30363:SF4">
    <property type="entry name" value="GLYCEROL-3-PHOSPHATE REGULON REPRESSOR"/>
    <property type="match status" value="1"/>
</dbReference>
<dbReference type="InterPro" id="IPR036390">
    <property type="entry name" value="WH_DNA-bd_sf"/>
</dbReference>
<keyword evidence="5" id="KW-0804">Transcription</keyword>
<accession>A0ABT7S369</accession>
<evidence type="ECO:0000256" key="3">
    <source>
        <dbReference type="ARBA" id="ARBA00023015"/>
    </source>
</evidence>
<dbReference type="SUPFAM" id="SSF46785">
    <property type="entry name" value="Winged helix' DNA-binding domain"/>
    <property type="match status" value="1"/>
</dbReference>
<dbReference type="InterPro" id="IPR050313">
    <property type="entry name" value="Carb_Metab_HTH_regulators"/>
</dbReference>
<evidence type="ECO:0000256" key="5">
    <source>
        <dbReference type="ARBA" id="ARBA00023163"/>
    </source>
</evidence>
<evidence type="ECO:0000313" key="9">
    <source>
        <dbReference type="Proteomes" id="UP001321453"/>
    </source>
</evidence>
<evidence type="ECO:0000259" key="7">
    <source>
        <dbReference type="PROSITE" id="PS51000"/>
    </source>
</evidence>
<dbReference type="PANTHER" id="PTHR30363">
    <property type="entry name" value="HTH-TYPE TRANSCRIPTIONAL REGULATOR SRLR-RELATED"/>
    <property type="match status" value="1"/>
</dbReference>
<dbReference type="SMART" id="SM00420">
    <property type="entry name" value="HTH_DEOR"/>
    <property type="match status" value="1"/>
</dbReference>
<evidence type="ECO:0000256" key="6">
    <source>
        <dbReference type="ARBA" id="ARBA00024937"/>
    </source>
</evidence>
<evidence type="ECO:0000256" key="4">
    <source>
        <dbReference type="ARBA" id="ARBA00023125"/>
    </source>
</evidence>
<dbReference type="EMBL" id="JAUCGR010000001">
    <property type="protein sequence ID" value="MDM7830067.1"/>
    <property type="molecule type" value="Genomic_DNA"/>
</dbReference>
<sequence length="252" mass="25976">MDSSTRQQRIVDRLRVAERVDVADLALALQTSEVTVRRDLDALAAAGALRRVHGGAVSLLLRGEELPFALRSVESTAAKDAMAQVVAGLLRDGEAVVVDSGTSGLAVARALVGRRLTVVPLSLPAAHVLSSSAATTLKVPGGTSRFGEGSLVGPMTEASLRSLRVDTAVITCCGMSVDDGVTAYDDVEAAVKRAAMACARRTILVGEAAKFGRTALSVVCSMTDFDVLVTDSDAPAGPIAQLRHAGVEVLGA</sequence>
<keyword evidence="3" id="KW-0805">Transcription regulation</keyword>
<dbReference type="Pfam" id="PF00455">
    <property type="entry name" value="DeoRC"/>
    <property type="match status" value="1"/>
</dbReference>
<gene>
    <name evidence="8" type="ORF">QRT05_01860</name>
</gene>
<name>A0ABT7S369_9CELL</name>
<dbReference type="InterPro" id="IPR014036">
    <property type="entry name" value="DeoR-like_C"/>
</dbReference>
<dbReference type="PROSITE" id="PS51000">
    <property type="entry name" value="HTH_DEOR_2"/>
    <property type="match status" value="1"/>
</dbReference>
<comment type="function">
    <text evidence="6">Repressor of the lactose catabolism operon. Galactose-6-phosphate is the inducer.</text>
</comment>
<feature type="domain" description="HTH deoR-type" evidence="7">
    <location>
        <begin position="3"/>
        <end position="58"/>
    </location>
</feature>
<keyword evidence="4 8" id="KW-0238">DNA-binding</keyword>
<dbReference type="InterPro" id="IPR001034">
    <property type="entry name" value="DeoR_HTH"/>
</dbReference>
<dbReference type="Pfam" id="PF08220">
    <property type="entry name" value="HTH_DeoR"/>
    <property type="match status" value="1"/>
</dbReference>
<dbReference type="PRINTS" id="PR00037">
    <property type="entry name" value="HTHLACR"/>
</dbReference>
<dbReference type="Proteomes" id="UP001321453">
    <property type="component" value="Unassembled WGS sequence"/>
</dbReference>
<dbReference type="SUPFAM" id="SSF100950">
    <property type="entry name" value="NagB/RpiA/CoA transferase-like"/>
    <property type="match status" value="1"/>
</dbReference>
<dbReference type="InterPro" id="IPR018356">
    <property type="entry name" value="Tscrpt_reg_HTH_DeoR_CS"/>
</dbReference>
<dbReference type="SMART" id="SM01134">
    <property type="entry name" value="DeoRC"/>
    <property type="match status" value="1"/>
</dbReference>
<dbReference type="InterPro" id="IPR037171">
    <property type="entry name" value="NagB/RpiA_transferase-like"/>
</dbReference>
<evidence type="ECO:0000313" key="8">
    <source>
        <dbReference type="EMBL" id="MDM7830067.1"/>
    </source>
</evidence>
<keyword evidence="9" id="KW-1185">Reference proteome</keyword>
<proteinExistence type="predicted"/>
<organism evidence="8 9">
    <name type="scientific">Cellulomonas edaphi</name>
    <dbReference type="NCBI Taxonomy" id="3053468"/>
    <lineage>
        <taxon>Bacteria</taxon>
        <taxon>Bacillati</taxon>
        <taxon>Actinomycetota</taxon>
        <taxon>Actinomycetes</taxon>
        <taxon>Micrococcales</taxon>
        <taxon>Cellulomonadaceae</taxon>
        <taxon>Cellulomonas</taxon>
    </lineage>
</organism>
<protein>
    <recommendedName>
        <fullName evidence="1">Lactose phosphotransferase system repressor</fullName>
    </recommendedName>
</protein>
<reference evidence="8 9" key="1">
    <citation type="submission" date="2023-06" db="EMBL/GenBank/DDBJ databases">
        <title>Cellulomonas sp. MW9 Whole genome sequence.</title>
        <authorList>
            <person name="Park S."/>
        </authorList>
    </citation>
    <scope>NUCLEOTIDE SEQUENCE [LARGE SCALE GENOMIC DNA]</scope>
    <source>
        <strain evidence="8 9">MW9</strain>
    </source>
</reference>